<dbReference type="OrthoDB" id="9803914at2"/>
<feature type="site" description="Important for catalytic activity" evidence="8">
    <location>
        <position position="232"/>
    </location>
</feature>
<dbReference type="PANTHER" id="PTHR43250:SF2">
    <property type="entry name" value="EXODEOXYRIBONUCLEASE III"/>
    <property type="match status" value="1"/>
</dbReference>
<dbReference type="GO" id="GO:0046872">
    <property type="term" value="F:metal ion binding"/>
    <property type="evidence" value="ECO:0007669"/>
    <property type="project" value="UniProtKB-KW"/>
</dbReference>
<accession>A0A2K2HBT9</accession>
<dbReference type="PROSITE" id="PS00727">
    <property type="entry name" value="AP_NUCLEASE_F1_2"/>
    <property type="match status" value="1"/>
</dbReference>
<comment type="caution">
    <text evidence="10">The sequence shown here is derived from an EMBL/GenBank/DDBJ whole genome shotgun (WGS) entry which is preliminary data.</text>
</comment>
<comment type="cofactor">
    <cofactor evidence="1">
        <name>Mn(2+)</name>
        <dbReference type="ChEBI" id="CHEBI:29035"/>
    </cofactor>
</comment>
<sequence length="275" mass="31122">MKIVSFNVNGIRARLHQLAALVESHAPDIIGLQETKVRDVEFPVDAIHDLGYRVVFHGQKTHYGVALLSKQEAKNPRKGFPGEGGDAQRRCVMGDFSLADGRTLRVINGYFPQGESREHPSKFPAKRDFYANLQAFLDQTCDPAGPLVVLGDMNVAPFDSDIGIGSDNARRWLRTGKCSFLPEERQWHEQLRGWGLVDSYRQLHPDVDDRFSWFDYRSRGFDRDPKRGLRIDQLLVTAPLVEKLTGAGIDYEIRGMEKPSDHCPCWAEFDLDLAP</sequence>
<dbReference type="EMBL" id="PPFX01000008">
    <property type="protein sequence ID" value="PNU20775.1"/>
    <property type="molecule type" value="Genomic_DNA"/>
</dbReference>
<reference evidence="10 11" key="1">
    <citation type="journal article" date="2018" name="Genome Announc.">
        <title>Genome Sequence of Geothermobacter sp. HR-1 Iron Reducer from the Loihi Seamount.</title>
        <authorList>
            <person name="Smith H."/>
            <person name="Abuyen K."/>
            <person name="Tremblay J."/>
            <person name="Savalia P."/>
            <person name="Perez-Rodriguez I."/>
            <person name="Emerson D."/>
            <person name="Tully B."/>
            <person name="Amend J."/>
        </authorList>
    </citation>
    <scope>NUCLEOTIDE SEQUENCE [LARGE SCALE GENOMIC DNA]</scope>
    <source>
        <strain evidence="10 11">HR-1</strain>
    </source>
</reference>
<evidence type="ECO:0000256" key="3">
    <source>
        <dbReference type="ARBA" id="ARBA00022723"/>
    </source>
</evidence>
<dbReference type="AlphaFoldDB" id="A0A2K2HBT9"/>
<proteinExistence type="inferred from homology"/>
<evidence type="ECO:0000256" key="8">
    <source>
        <dbReference type="PIRSR" id="PIRSR604808-3"/>
    </source>
</evidence>
<dbReference type="PANTHER" id="PTHR43250">
    <property type="entry name" value="EXODEOXYRIBONUCLEASE III"/>
    <property type="match status" value="1"/>
</dbReference>
<feature type="binding site" evidence="7">
    <location>
        <position position="261"/>
    </location>
    <ligand>
        <name>Mg(2+)</name>
        <dbReference type="ChEBI" id="CHEBI:18420"/>
        <label>1</label>
    </ligand>
</feature>
<dbReference type="InterPro" id="IPR036691">
    <property type="entry name" value="Endo/exonu/phosph_ase_sf"/>
</dbReference>
<dbReference type="CDD" id="cd09086">
    <property type="entry name" value="ExoIII-like_AP-endo"/>
    <property type="match status" value="1"/>
</dbReference>
<dbReference type="InterPro" id="IPR004808">
    <property type="entry name" value="AP_endonuc_1"/>
</dbReference>
<dbReference type="PROSITE" id="PS51435">
    <property type="entry name" value="AP_NUCLEASE_F1_4"/>
    <property type="match status" value="1"/>
</dbReference>
<feature type="site" description="Transition state stabilizer" evidence="8">
    <location>
        <position position="154"/>
    </location>
</feature>
<feature type="binding site" evidence="7">
    <location>
        <position position="154"/>
    </location>
    <ligand>
        <name>Mg(2+)</name>
        <dbReference type="ChEBI" id="CHEBI:18420"/>
        <label>1</label>
    </ligand>
</feature>
<gene>
    <name evidence="10" type="ORF">C2E25_05130</name>
</gene>
<dbReference type="InterPro" id="IPR020848">
    <property type="entry name" value="AP_endonuclease_F1_CS"/>
</dbReference>
<protein>
    <submittedName>
        <fullName evidence="10">Exodeoxyribonuclease III</fullName>
    </submittedName>
</protein>
<dbReference type="GO" id="GO:0004519">
    <property type="term" value="F:endonuclease activity"/>
    <property type="evidence" value="ECO:0007669"/>
    <property type="project" value="InterPro"/>
</dbReference>
<feature type="active site" evidence="6">
    <location>
        <position position="110"/>
    </location>
</feature>
<evidence type="ECO:0000259" key="9">
    <source>
        <dbReference type="Pfam" id="PF03372"/>
    </source>
</evidence>
<keyword evidence="5 7" id="KW-0460">Magnesium</keyword>
<feature type="site" description="Interaction with DNA substrate" evidence="8">
    <location>
        <position position="262"/>
    </location>
</feature>
<dbReference type="Gene3D" id="3.60.10.10">
    <property type="entry name" value="Endonuclease/exonuclease/phosphatase"/>
    <property type="match status" value="1"/>
</dbReference>
<evidence type="ECO:0000313" key="10">
    <source>
        <dbReference type="EMBL" id="PNU20775.1"/>
    </source>
</evidence>
<feature type="binding site" evidence="7">
    <location>
        <position position="152"/>
    </location>
    <ligand>
        <name>Mg(2+)</name>
        <dbReference type="ChEBI" id="CHEBI:18420"/>
        <label>1</label>
    </ligand>
</feature>
<name>A0A2K2HBT9_9BACT</name>
<dbReference type="GO" id="GO:0003677">
    <property type="term" value="F:DNA binding"/>
    <property type="evidence" value="ECO:0007669"/>
    <property type="project" value="InterPro"/>
</dbReference>
<feature type="active site" description="Proton acceptor" evidence="6">
    <location>
        <position position="262"/>
    </location>
</feature>
<dbReference type="GO" id="GO:0006281">
    <property type="term" value="P:DNA repair"/>
    <property type="evidence" value="ECO:0007669"/>
    <property type="project" value="InterPro"/>
</dbReference>
<feature type="binding site" evidence="7">
    <location>
        <position position="262"/>
    </location>
    <ligand>
        <name>Mg(2+)</name>
        <dbReference type="ChEBI" id="CHEBI:18420"/>
        <label>1</label>
    </ligand>
</feature>
<keyword evidence="7" id="KW-0464">Manganese</keyword>
<dbReference type="SUPFAM" id="SSF56219">
    <property type="entry name" value="DNase I-like"/>
    <property type="match status" value="1"/>
</dbReference>
<evidence type="ECO:0000256" key="5">
    <source>
        <dbReference type="ARBA" id="ARBA00022842"/>
    </source>
</evidence>
<keyword evidence="4" id="KW-0378">Hydrolase</keyword>
<keyword evidence="3 7" id="KW-0479">Metal-binding</keyword>
<dbReference type="InterPro" id="IPR020847">
    <property type="entry name" value="AP_endonuclease_F1_BS"/>
</dbReference>
<evidence type="ECO:0000256" key="2">
    <source>
        <dbReference type="ARBA" id="ARBA00007092"/>
    </source>
</evidence>
<dbReference type="InterPro" id="IPR037493">
    <property type="entry name" value="ExoIII-like"/>
</dbReference>
<dbReference type="PROSITE" id="PS00726">
    <property type="entry name" value="AP_NUCLEASE_F1_1"/>
    <property type="match status" value="1"/>
</dbReference>
<feature type="active site" description="Proton donor/acceptor" evidence="6">
    <location>
        <position position="152"/>
    </location>
</feature>
<evidence type="ECO:0000256" key="1">
    <source>
        <dbReference type="ARBA" id="ARBA00001936"/>
    </source>
</evidence>
<organism evidence="10 11">
    <name type="scientific">Geothermobacter hydrogeniphilus</name>
    <dbReference type="NCBI Taxonomy" id="1969733"/>
    <lineage>
        <taxon>Bacteria</taxon>
        <taxon>Pseudomonadati</taxon>
        <taxon>Thermodesulfobacteriota</taxon>
        <taxon>Desulfuromonadia</taxon>
        <taxon>Desulfuromonadales</taxon>
        <taxon>Geothermobacteraceae</taxon>
        <taxon>Geothermobacter</taxon>
    </lineage>
</organism>
<dbReference type="Pfam" id="PF03372">
    <property type="entry name" value="Exo_endo_phos"/>
    <property type="match status" value="1"/>
</dbReference>
<dbReference type="RefSeq" id="WP_103114716.1">
    <property type="nucleotide sequence ID" value="NZ_PPFX01000008.1"/>
</dbReference>
<dbReference type="Proteomes" id="UP000236340">
    <property type="component" value="Unassembled WGS sequence"/>
</dbReference>
<comment type="similarity">
    <text evidence="2">Belongs to the DNA repair enzymes AP/ExoA family.</text>
</comment>
<feature type="binding site" evidence="7">
    <location>
        <position position="34"/>
    </location>
    <ligand>
        <name>Mg(2+)</name>
        <dbReference type="ChEBI" id="CHEBI:18420"/>
        <label>1</label>
    </ligand>
</feature>
<evidence type="ECO:0000256" key="6">
    <source>
        <dbReference type="PIRSR" id="PIRSR604808-1"/>
    </source>
</evidence>
<evidence type="ECO:0000313" key="11">
    <source>
        <dbReference type="Proteomes" id="UP000236340"/>
    </source>
</evidence>
<dbReference type="NCBIfam" id="TIGR00633">
    <property type="entry name" value="xth"/>
    <property type="match status" value="1"/>
</dbReference>
<feature type="domain" description="Endonuclease/exonuclease/phosphatase" evidence="9">
    <location>
        <begin position="4"/>
        <end position="262"/>
    </location>
</feature>
<dbReference type="NCBIfam" id="TIGR00195">
    <property type="entry name" value="exoDNase_III"/>
    <property type="match status" value="1"/>
</dbReference>
<dbReference type="InterPro" id="IPR005135">
    <property type="entry name" value="Endo/exonuclease/phosphatase"/>
</dbReference>
<dbReference type="GO" id="GO:0008311">
    <property type="term" value="F:double-stranded DNA 3'-5' DNA exonuclease activity"/>
    <property type="evidence" value="ECO:0007669"/>
    <property type="project" value="InterPro"/>
</dbReference>
<feature type="binding site" evidence="7">
    <location>
        <position position="7"/>
    </location>
    <ligand>
        <name>Mg(2+)</name>
        <dbReference type="ChEBI" id="CHEBI:18420"/>
        <label>1</label>
    </ligand>
</feature>
<dbReference type="NCBIfam" id="NF008733">
    <property type="entry name" value="PRK11756.1"/>
    <property type="match status" value="1"/>
</dbReference>
<comment type="cofactor">
    <cofactor evidence="7">
        <name>Mg(2+)</name>
        <dbReference type="ChEBI" id="CHEBI:18420"/>
    </cofactor>
    <cofactor evidence="7">
        <name>Mn(2+)</name>
        <dbReference type="ChEBI" id="CHEBI:29035"/>
    </cofactor>
    <text evidence="7">Probably binds two magnesium or manganese ions per subunit.</text>
</comment>
<evidence type="ECO:0000256" key="4">
    <source>
        <dbReference type="ARBA" id="ARBA00022801"/>
    </source>
</evidence>
<evidence type="ECO:0000256" key="7">
    <source>
        <dbReference type="PIRSR" id="PIRSR604808-2"/>
    </source>
</evidence>